<evidence type="ECO:0000256" key="6">
    <source>
        <dbReference type="ARBA" id="ARBA00022679"/>
    </source>
</evidence>
<evidence type="ECO:0000259" key="10">
    <source>
        <dbReference type="PROSITE" id="PS50991"/>
    </source>
</evidence>
<comment type="similarity">
    <text evidence="2">Belongs to the alpha-IPM synthase/homocitrate synthase family. LeuA type 1 subfamily.</text>
</comment>
<proteinExistence type="inferred from homology"/>
<organism evidence="11 12">
    <name type="scientific">Inquilinus limosus</name>
    <dbReference type="NCBI Taxonomy" id="171674"/>
    <lineage>
        <taxon>Bacteria</taxon>
        <taxon>Pseudomonadati</taxon>
        <taxon>Pseudomonadota</taxon>
        <taxon>Alphaproteobacteria</taxon>
        <taxon>Rhodospirillales</taxon>
        <taxon>Rhodospirillaceae</taxon>
        <taxon>Inquilinus</taxon>
    </lineage>
</organism>
<evidence type="ECO:0000256" key="5">
    <source>
        <dbReference type="ARBA" id="ARBA00022605"/>
    </source>
</evidence>
<keyword evidence="5" id="KW-0028">Amino-acid biosynthesis</keyword>
<dbReference type="InterPro" id="IPR054691">
    <property type="entry name" value="LeuA/HCS_post-cat"/>
</dbReference>
<accession>A0A952FJY1</accession>
<comment type="pathway">
    <text evidence="1">Amino-acid biosynthesis; L-leucine biosynthesis; L-leucine from 3-methyl-2-oxobutanoate: step 1/4.</text>
</comment>
<evidence type="ECO:0000313" key="12">
    <source>
        <dbReference type="Proteomes" id="UP000700706"/>
    </source>
</evidence>
<dbReference type="InterPro" id="IPR000891">
    <property type="entry name" value="PYR_CT"/>
</dbReference>
<reference evidence="11" key="1">
    <citation type="submission" date="2020-06" db="EMBL/GenBank/DDBJ databases">
        <title>Stable isotope informed genome-resolved metagenomics uncovers potential trophic interactions in rhizosphere soil.</title>
        <authorList>
            <person name="Starr E.P."/>
            <person name="Shi S."/>
            <person name="Blazewicz S.J."/>
            <person name="Koch B.J."/>
            <person name="Probst A.J."/>
            <person name="Hungate B.A."/>
            <person name="Pett-Ridge J."/>
            <person name="Firestone M.K."/>
            <person name="Banfield J.F."/>
        </authorList>
    </citation>
    <scope>NUCLEOTIDE SEQUENCE</scope>
    <source>
        <strain evidence="11">YM_69_17</strain>
    </source>
</reference>
<dbReference type="PROSITE" id="PS50991">
    <property type="entry name" value="PYR_CT"/>
    <property type="match status" value="1"/>
</dbReference>
<dbReference type="GO" id="GO:0009098">
    <property type="term" value="P:L-leucine biosynthetic process"/>
    <property type="evidence" value="ECO:0007669"/>
    <property type="project" value="UniProtKB-KW"/>
</dbReference>
<dbReference type="GO" id="GO:0003852">
    <property type="term" value="F:2-isopropylmalate synthase activity"/>
    <property type="evidence" value="ECO:0007669"/>
    <property type="project" value="UniProtKB-EC"/>
</dbReference>
<dbReference type="FunFam" id="3.20.20.70:FF:000010">
    <property type="entry name" value="2-isopropylmalate synthase"/>
    <property type="match status" value="1"/>
</dbReference>
<evidence type="ECO:0000256" key="3">
    <source>
        <dbReference type="ARBA" id="ARBA00012973"/>
    </source>
</evidence>
<dbReference type="Gene3D" id="3.20.20.70">
    <property type="entry name" value="Aldolase class I"/>
    <property type="match status" value="1"/>
</dbReference>
<dbReference type="PROSITE" id="PS00815">
    <property type="entry name" value="AIPM_HOMOCIT_SYNTH_1"/>
    <property type="match status" value="1"/>
</dbReference>
<evidence type="ECO:0000256" key="4">
    <source>
        <dbReference type="ARBA" id="ARBA00022430"/>
    </source>
</evidence>
<evidence type="ECO:0000256" key="1">
    <source>
        <dbReference type="ARBA" id="ARBA00004689"/>
    </source>
</evidence>
<keyword evidence="11" id="KW-0012">Acyltransferase</keyword>
<evidence type="ECO:0000256" key="7">
    <source>
        <dbReference type="ARBA" id="ARBA00023211"/>
    </source>
</evidence>
<keyword evidence="4" id="KW-0432">Leucine biosynthesis</keyword>
<dbReference type="AlphaFoldDB" id="A0A952FJY1"/>
<dbReference type="PANTHER" id="PTHR10277">
    <property type="entry name" value="HOMOCITRATE SYNTHASE-RELATED"/>
    <property type="match status" value="1"/>
</dbReference>
<evidence type="ECO:0000256" key="8">
    <source>
        <dbReference type="ARBA" id="ARBA00023304"/>
    </source>
</evidence>
<keyword evidence="8" id="KW-0100">Branched-chain amino acid biosynthesis</keyword>
<dbReference type="Proteomes" id="UP000700706">
    <property type="component" value="Unassembled WGS sequence"/>
</dbReference>
<dbReference type="Pfam" id="PF00682">
    <property type="entry name" value="HMGL-like"/>
    <property type="match status" value="1"/>
</dbReference>
<keyword evidence="7" id="KW-0464">Manganese</keyword>
<evidence type="ECO:0000313" key="11">
    <source>
        <dbReference type="EMBL" id="MBW8723709.1"/>
    </source>
</evidence>
<comment type="caution">
    <text evidence="11">The sequence shown here is derived from an EMBL/GenBank/DDBJ whole genome shotgun (WGS) entry which is preliminary data.</text>
</comment>
<dbReference type="InterPro" id="IPR050073">
    <property type="entry name" value="2-IPM_HCS-like"/>
</dbReference>
<dbReference type="InterPro" id="IPR013785">
    <property type="entry name" value="Aldolase_TIM"/>
</dbReference>
<name>A0A952FJY1_9PROT</name>
<feature type="domain" description="Pyruvate carboxyltransferase" evidence="10">
    <location>
        <begin position="10"/>
        <end position="271"/>
    </location>
</feature>
<evidence type="ECO:0000256" key="2">
    <source>
        <dbReference type="ARBA" id="ARBA00009396"/>
    </source>
</evidence>
<evidence type="ECO:0000256" key="9">
    <source>
        <dbReference type="RuleBase" id="RU003523"/>
    </source>
</evidence>
<keyword evidence="6 9" id="KW-0808">Transferase</keyword>
<protein>
    <recommendedName>
        <fullName evidence="3">2-isopropylmalate synthase</fullName>
        <ecNumber evidence="3">2.3.3.13</ecNumber>
    </recommendedName>
</protein>
<dbReference type="InterPro" id="IPR002034">
    <property type="entry name" value="AIPM/Hcit_synth_CS"/>
</dbReference>
<gene>
    <name evidence="11" type="ORF">JF625_00940</name>
</gene>
<dbReference type="SUPFAM" id="SSF51569">
    <property type="entry name" value="Aldolase"/>
    <property type="match status" value="1"/>
</dbReference>
<sequence length="391" mass="41270">MPTVSTHRPLTIFDTSLRDGEQAPGNAMSLPQKLRIARELEALGVNTIEAGFPAASDSDLAAVRAIAEAVRDSRICAFARASRTDIEAAAKAVEPARMAQIEILGVASEIHLRHKRQITRQQALDEIEGAVELARRLGFDDICVAPEDATRADPAFLGAMCAAAARAGATMILIPDTVGCLLPGRVPALVEAVRASVPAAVKVAMHAHDDLGLAVANTLAAIEAGIDEIQVTLCGIGERAGNCALEEVVAALAAHPEHFGRSTTIDARRVYAACRLLIESLDLPIARGKAVVGENAFATAAGIHQAAIIRNPQTYEFLEPEMFGAERRMVISRHSGRHALKAKIEAFGLSPTPGLIESIYRELTASAEPVCSDSALRSLVLRNTAEAAAPA</sequence>
<dbReference type="EC" id="2.3.3.13" evidence="3"/>
<dbReference type="PANTHER" id="PTHR10277:SF9">
    <property type="entry name" value="2-ISOPROPYLMALATE SYNTHASE 1, CHLOROPLASTIC-RELATED"/>
    <property type="match status" value="1"/>
</dbReference>
<dbReference type="EMBL" id="JAEKLZ010000035">
    <property type="protein sequence ID" value="MBW8723709.1"/>
    <property type="molecule type" value="Genomic_DNA"/>
</dbReference>
<dbReference type="Gene3D" id="1.10.238.260">
    <property type="match status" value="1"/>
</dbReference>
<dbReference type="Pfam" id="PF22617">
    <property type="entry name" value="HCS_D2"/>
    <property type="match status" value="1"/>
</dbReference>
<dbReference type="PROSITE" id="PS00816">
    <property type="entry name" value="AIPM_HOMOCIT_SYNTH_2"/>
    <property type="match status" value="1"/>
</dbReference>